<dbReference type="InterPro" id="IPR029062">
    <property type="entry name" value="Class_I_gatase-like"/>
</dbReference>
<dbReference type="GO" id="GO:0042242">
    <property type="term" value="F:cobyrinic acid a,c-diamide synthase activity"/>
    <property type="evidence" value="ECO:0007669"/>
    <property type="project" value="UniProtKB-UniRule"/>
</dbReference>
<comment type="miscellaneous">
    <text evidence="8">The a and c carboxylates of cobyrinate are activated for nucleophilic attack via formation of a phosphorylated intermediate by ATP. CbiA catalyzes first the amidation of the c-carboxylate, and then that of the a-carboxylate.</text>
</comment>
<evidence type="ECO:0000259" key="10">
    <source>
        <dbReference type="Pfam" id="PF01656"/>
    </source>
</evidence>
<dbReference type="InterPro" id="IPR011698">
    <property type="entry name" value="GATase_3"/>
</dbReference>
<keyword evidence="4 8" id="KW-0547">Nucleotide-binding</keyword>
<comment type="domain">
    <text evidence="8">Comprises of two domains. The C-terminal domain contains the binding site for glutamine and catalyzes the hydrolysis of this substrate to glutamate and ammonia. The N-terminal domain is anticipated to bind ATP and cobyrinate and catalyzes the ultimate synthesis of the diamide product. The ammonia produced via the glutaminase domain is probably translocated to the adjacent domain via a molecular tunnel, where it reacts with an activated intermediate.</text>
</comment>
<evidence type="ECO:0000256" key="9">
    <source>
        <dbReference type="SAM" id="MobiDB-lite"/>
    </source>
</evidence>
<dbReference type="InterPro" id="IPR027417">
    <property type="entry name" value="P-loop_NTPase"/>
</dbReference>
<dbReference type="Gene3D" id="3.40.50.880">
    <property type="match status" value="1"/>
</dbReference>
<dbReference type="GO" id="GO:0005524">
    <property type="term" value="F:ATP binding"/>
    <property type="evidence" value="ECO:0007669"/>
    <property type="project" value="UniProtKB-UniRule"/>
</dbReference>
<reference evidence="12" key="1">
    <citation type="journal article" date="2020" name="mSystems">
        <title>Genome- and Community-Level Interaction Insights into Carbon Utilization and Element Cycling Functions of Hydrothermarchaeota in Hydrothermal Sediment.</title>
        <authorList>
            <person name="Zhou Z."/>
            <person name="Liu Y."/>
            <person name="Xu W."/>
            <person name="Pan J."/>
            <person name="Luo Z.H."/>
            <person name="Li M."/>
        </authorList>
    </citation>
    <scope>NUCLEOTIDE SEQUENCE [LARGE SCALE GENOMIC DNA]</scope>
    <source>
        <strain evidence="12">SpSt-477</strain>
    </source>
</reference>
<evidence type="ECO:0000256" key="8">
    <source>
        <dbReference type="HAMAP-Rule" id="MF_00027"/>
    </source>
</evidence>
<feature type="domain" description="CobQ/CobB/MinD/ParA nucleotide binding" evidence="10">
    <location>
        <begin position="17"/>
        <end position="197"/>
    </location>
</feature>
<dbReference type="PROSITE" id="PS51274">
    <property type="entry name" value="GATASE_COBBQ"/>
    <property type="match status" value="1"/>
</dbReference>
<keyword evidence="6 8" id="KW-0460">Magnesium</keyword>
<feature type="site" description="Increases nucleophilicity of active site Cys" evidence="8">
    <location>
        <position position="453"/>
    </location>
</feature>
<feature type="region of interest" description="Disordered" evidence="9">
    <location>
        <begin position="242"/>
        <end position="265"/>
    </location>
</feature>
<dbReference type="EC" id="6.3.5.11" evidence="8"/>
<sequence length="485" mass="53191">MQPSTYADFPRLILSALRGGAGKTTLSIGIIGALKSLGRSVTPFKKGPDYIDAGWLALAAGRPCYNLDSYLLSRETILSSFQAHVMPEGIAVIEGNRGIYDGIDMEGSTSTAELAKLLQAPVILCLDCTKTTRTVAAAVLGCQMFDPETPIRGVILNRTSGKRHERMVQKSIEYHCGIPVLGALPRLDEQRFPERHMGLVPTPEHPWARQAIEEATRLATTHLDLKWILELAEAAPDLPVAPLLPECGKTPSKNDPNISDHHSPRSSVNIGVLQDSAFQFYYPENLEALERCGATLVFLSALDEASLPDVDALYIGGGFPETHAERLAANVSFRSSLRKRAEEGLPIYAECGGLMYLGESLLIRDVRYPMAGVLPIVFGLFKRPQGHGYTEMVADRPNPFFPEGTVLKGHEFHYSKAIECPEGQTVFSMRRGSGLIGDRDGFCIHRTVATYTHIHALGTPEWAPSLIRNALAYRSRRIPHSHENG</sequence>
<dbReference type="SUPFAM" id="SSF52540">
    <property type="entry name" value="P-loop containing nucleoside triphosphate hydrolases"/>
    <property type="match status" value="1"/>
</dbReference>
<comment type="function">
    <text evidence="8">Catalyzes the ATP-dependent amidation of the two carboxylate groups at positions a and c of cobyrinate, using either L-glutamine or ammonia as the nitrogen source.</text>
</comment>
<accession>A0A7C4VQW6</accession>
<evidence type="ECO:0000256" key="5">
    <source>
        <dbReference type="ARBA" id="ARBA00022840"/>
    </source>
</evidence>
<keyword evidence="2 8" id="KW-0169">Cobalamin biosynthesis</keyword>
<evidence type="ECO:0000313" key="12">
    <source>
        <dbReference type="EMBL" id="HGU33293.1"/>
    </source>
</evidence>
<evidence type="ECO:0000256" key="3">
    <source>
        <dbReference type="ARBA" id="ARBA00022598"/>
    </source>
</evidence>
<dbReference type="Pfam" id="PF01656">
    <property type="entry name" value="CbiA"/>
    <property type="match status" value="1"/>
</dbReference>
<proteinExistence type="inferred from homology"/>
<evidence type="ECO:0000256" key="6">
    <source>
        <dbReference type="ARBA" id="ARBA00022842"/>
    </source>
</evidence>
<gene>
    <name evidence="8" type="primary">cbiA</name>
    <name evidence="12" type="ORF">ENS29_10615</name>
</gene>
<dbReference type="AlphaFoldDB" id="A0A7C4VQW6"/>
<evidence type="ECO:0000256" key="7">
    <source>
        <dbReference type="ARBA" id="ARBA00022962"/>
    </source>
</evidence>
<dbReference type="InterPro" id="IPR004484">
    <property type="entry name" value="CbiA/CobB_synth"/>
</dbReference>
<dbReference type="UniPathway" id="UPA00148">
    <property type="reaction ID" value="UER00231"/>
</dbReference>
<dbReference type="GO" id="GO:0009236">
    <property type="term" value="P:cobalamin biosynthetic process"/>
    <property type="evidence" value="ECO:0007669"/>
    <property type="project" value="UniProtKB-UniRule"/>
</dbReference>
<dbReference type="PANTHER" id="PTHR43873">
    <property type="entry name" value="COBYRINATE A,C-DIAMIDE SYNTHASE"/>
    <property type="match status" value="1"/>
</dbReference>
<comment type="pathway">
    <text evidence="8">Cofactor biosynthesis; adenosylcobalamin biosynthesis; cob(II)yrinate a,c-diamide from sirohydrochlorin (anaerobic route): step 10/10.</text>
</comment>
<feature type="domain" description="CobB/CobQ-like glutamine amidotransferase" evidence="11">
    <location>
        <begin position="269"/>
        <end position="458"/>
    </location>
</feature>
<comment type="cofactor">
    <cofactor evidence="1 8">
        <name>Mg(2+)</name>
        <dbReference type="ChEBI" id="CHEBI:18420"/>
    </cofactor>
</comment>
<comment type="catalytic activity">
    <reaction evidence="8">
        <text>cob(II)yrinate + 2 L-glutamine + 2 ATP + 2 H2O = cob(II)yrinate a,c diamide + 2 L-glutamate + 2 ADP + 2 phosphate + 2 H(+)</text>
        <dbReference type="Rhea" id="RHEA:26289"/>
        <dbReference type="ChEBI" id="CHEBI:15377"/>
        <dbReference type="ChEBI" id="CHEBI:15378"/>
        <dbReference type="ChEBI" id="CHEBI:29985"/>
        <dbReference type="ChEBI" id="CHEBI:30616"/>
        <dbReference type="ChEBI" id="CHEBI:43474"/>
        <dbReference type="ChEBI" id="CHEBI:58359"/>
        <dbReference type="ChEBI" id="CHEBI:58537"/>
        <dbReference type="ChEBI" id="CHEBI:58894"/>
        <dbReference type="ChEBI" id="CHEBI:456216"/>
        <dbReference type="EC" id="6.3.5.11"/>
    </reaction>
</comment>
<dbReference type="Pfam" id="PF07685">
    <property type="entry name" value="GATase_3"/>
    <property type="match status" value="1"/>
</dbReference>
<evidence type="ECO:0000256" key="2">
    <source>
        <dbReference type="ARBA" id="ARBA00022573"/>
    </source>
</evidence>
<dbReference type="NCBIfam" id="NF002204">
    <property type="entry name" value="PRK01077.1"/>
    <property type="match status" value="1"/>
</dbReference>
<dbReference type="NCBIfam" id="TIGR00379">
    <property type="entry name" value="cobB"/>
    <property type="match status" value="1"/>
</dbReference>
<protein>
    <recommendedName>
        <fullName evidence="8">Cobyrinate a,c-diamide synthase</fullName>
        <ecNumber evidence="8">6.3.5.11</ecNumber>
    </recommendedName>
    <alternativeName>
        <fullName evidence="8">Cobyrinic acid a,c-diamide synthetase</fullName>
    </alternativeName>
</protein>
<dbReference type="CDD" id="cd03130">
    <property type="entry name" value="GATase1_CobB"/>
    <property type="match status" value="1"/>
</dbReference>
<comment type="similarity">
    <text evidence="8">Belongs to the CobB/CbiA family.</text>
</comment>
<dbReference type="PANTHER" id="PTHR43873:SF1">
    <property type="entry name" value="COBYRINATE A,C-DIAMIDE SYNTHASE"/>
    <property type="match status" value="1"/>
</dbReference>
<dbReference type="EMBL" id="DSUH01000246">
    <property type="protein sequence ID" value="HGU33293.1"/>
    <property type="molecule type" value="Genomic_DNA"/>
</dbReference>
<dbReference type="SUPFAM" id="SSF52317">
    <property type="entry name" value="Class I glutamine amidotransferase-like"/>
    <property type="match status" value="1"/>
</dbReference>
<keyword evidence="5 8" id="KW-0067">ATP-binding</keyword>
<dbReference type="Gene3D" id="3.40.50.300">
    <property type="entry name" value="P-loop containing nucleotide triphosphate hydrolases"/>
    <property type="match status" value="1"/>
</dbReference>
<feature type="active site" description="Nucleophile" evidence="8">
    <location>
        <position position="351"/>
    </location>
</feature>
<comment type="caution">
    <text evidence="12">The sequence shown here is derived from an EMBL/GenBank/DDBJ whole genome shotgun (WGS) entry which is preliminary data.</text>
</comment>
<keyword evidence="3 8" id="KW-0436">Ligase</keyword>
<dbReference type="HAMAP" id="MF_00027">
    <property type="entry name" value="CobB_CbiA"/>
    <property type="match status" value="1"/>
</dbReference>
<dbReference type="CDD" id="cd05388">
    <property type="entry name" value="CobB_N"/>
    <property type="match status" value="1"/>
</dbReference>
<organism evidence="12">
    <name type="scientific">Desulfatirhabdium butyrativorans</name>
    <dbReference type="NCBI Taxonomy" id="340467"/>
    <lineage>
        <taxon>Bacteria</taxon>
        <taxon>Pseudomonadati</taxon>
        <taxon>Thermodesulfobacteriota</taxon>
        <taxon>Desulfobacteria</taxon>
        <taxon>Desulfobacterales</taxon>
        <taxon>Desulfatirhabdiaceae</taxon>
        <taxon>Desulfatirhabdium</taxon>
    </lineage>
</organism>
<evidence type="ECO:0000256" key="1">
    <source>
        <dbReference type="ARBA" id="ARBA00001946"/>
    </source>
</evidence>
<name>A0A7C4VQW6_9BACT</name>
<dbReference type="InterPro" id="IPR002586">
    <property type="entry name" value="CobQ/CobB/MinD/ParA_Nub-bd_dom"/>
</dbReference>
<keyword evidence="7 8" id="KW-0315">Glutamine amidotransferase</keyword>
<evidence type="ECO:0000256" key="4">
    <source>
        <dbReference type="ARBA" id="ARBA00022741"/>
    </source>
</evidence>
<evidence type="ECO:0000259" key="11">
    <source>
        <dbReference type="Pfam" id="PF07685"/>
    </source>
</evidence>